<comment type="caution">
    <text evidence="5">The sequence shown here is derived from an EMBL/GenBank/DDBJ whole genome shotgun (WGS) entry which is preliminary data.</text>
</comment>
<proteinExistence type="predicted"/>
<name>A0ABP8I7Z2_9GAMM</name>
<dbReference type="PANTHER" id="PTHR23044:SF61">
    <property type="entry name" value="3'-5' EXORIBONUCLEASE 1-RELATED"/>
    <property type="match status" value="1"/>
</dbReference>
<reference evidence="6" key="1">
    <citation type="journal article" date="2019" name="Int. J. Syst. Evol. Microbiol.">
        <title>The Global Catalogue of Microorganisms (GCM) 10K type strain sequencing project: providing services to taxonomists for standard genome sequencing and annotation.</title>
        <authorList>
            <consortium name="The Broad Institute Genomics Platform"/>
            <consortium name="The Broad Institute Genome Sequencing Center for Infectious Disease"/>
            <person name="Wu L."/>
            <person name="Ma J."/>
        </authorList>
    </citation>
    <scope>NUCLEOTIDE SEQUENCE [LARGE SCALE GENOMIC DNA]</scope>
    <source>
        <strain evidence="6">JCM 17727</strain>
    </source>
</reference>
<evidence type="ECO:0000256" key="2">
    <source>
        <dbReference type="ARBA" id="ARBA00022801"/>
    </source>
</evidence>
<dbReference type="CDD" id="cd06133">
    <property type="entry name" value="ERI-1_3'hExo_like"/>
    <property type="match status" value="1"/>
</dbReference>
<dbReference type="RefSeq" id="WP_223579159.1">
    <property type="nucleotide sequence ID" value="NZ_BAABFU010000003.1"/>
</dbReference>
<dbReference type="SUPFAM" id="SSF53098">
    <property type="entry name" value="Ribonuclease H-like"/>
    <property type="match status" value="1"/>
</dbReference>
<dbReference type="SMART" id="SM00479">
    <property type="entry name" value="EXOIII"/>
    <property type="match status" value="1"/>
</dbReference>
<gene>
    <name evidence="5" type="ORF">GCM10023150_21780</name>
</gene>
<dbReference type="InterPro" id="IPR036397">
    <property type="entry name" value="RNaseH_sf"/>
</dbReference>
<feature type="domain" description="Exonuclease" evidence="4">
    <location>
        <begin position="1"/>
        <end position="177"/>
    </location>
</feature>
<evidence type="ECO:0000313" key="5">
    <source>
        <dbReference type="EMBL" id="GAA4353291.1"/>
    </source>
</evidence>
<dbReference type="InterPro" id="IPR013520">
    <property type="entry name" value="Ribonucl_H"/>
</dbReference>
<accession>A0ABP8I7Z2</accession>
<dbReference type="InterPro" id="IPR051274">
    <property type="entry name" value="3-5_Exoribonuclease"/>
</dbReference>
<organism evidence="5 6">
    <name type="scientific">Kangiella taiwanensis</name>
    <dbReference type="NCBI Taxonomy" id="1079179"/>
    <lineage>
        <taxon>Bacteria</taxon>
        <taxon>Pseudomonadati</taxon>
        <taxon>Pseudomonadota</taxon>
        <taxon>Gammaproteobacteria</taxon>
        <taxon>Kangiellales</taxon>
        <taxon>Kangiellaceae</taxon>
        <taxon>Kangiella</taxon>
    </lineage>
</organism>
<keyword evidence="3" id="KW-0269">Exonuclease</keyword>
<evidence type="ECO:0000256" key="1">
    <source>
        <dbReference type="ARBA" id="ARBA00022722"/>
    </source>
</evidence>
<keyword evidence="1" id="KW-0540">Nuclease</keyword>
<evidence type="ECO:0000313" key="6">
    <source>
        <dbReference type="Proteomes" id="UP001501294"/>
    </source>
</evidence>
<protein>
    <recommendedName>
        <fullName evidence="4">Exonuclease domain-containing protein</fullName>
    </recommendedName>
</protein>
<dbReference type="InterPro" id="IPR012337">
    <property type="entry name" value="RNaseH-like_sf"/>
</dbReference>
<dbReference type="InterPro" id="IPR047201">
    <property type="entry name" value="ERI-1_3'hExo-like"/>
</dbReference>
<sequence>MLMIFDQECSFANHWKKEENKSELLELGAVVVDENYEIQSNFNSYVKPMSNPELSEECMELLGDIQSKVDSAPEFPVVMERFDKWVQSNNVNKIASWGISDRTFILKQISKYELKNTTFELEYIDLKKAFRKSRPIRIKPVGLKKAAEIVGAEIVEPHHSALNDAFTALNVLRLMPQL</sequence>
<keyword evidence="6" id="KW-1185">Reference proteome</keyword>
<keyword evidence="2" id="KW-0378">Hydrolase</keyword>
<dbReference type="Proteomes" id="UP001501294">
    <property type="component" value="Unassembled WGS sequence"/>
</dbReference>
<evidence type="ECO:0000256" key="3">
    <source>
        <dbReference type="ARBA" id="ARBA00022839"/>
    </source>
</evidence>
<dbReference type="PANTHER" id="PTHR23044">
    <property type="entry name" value="3'-5' EXONUCLEASE ERI1-RELATED"/>
    <property type="match status" value="1"/>
</dbReference>
<dbReference type="Pfam" id="PF00929">
    <property type="entry name" value="RNase_T"/>
    <property type="match status" value="1"/>
</dbReference>
<dbReference type="Gene3D" id="3.30.420.10">
    <property type="entry name" value="Ribonuclease H-like superfamily/Ribonuclease H"/>
    <property type="match status" value="1"/>
</dbReference>
<dbReference type="EMBL" id="BAABFU010000003">
    <property type="protein sequence ID" value="GAA4353291.1"/>
    <property type="molecule type" value="Genomic_DNA"/>
</dbReference>
<evidence type="ECO:0000259" key="4">
    <source>
        <dbReference type="SMART" id="SM00479"/>
    </source>
</evidence>